<evidence type="ECO:0000256" key="8">
    <source>
        <dbReference type="ARBA" id="ARBA00048923"/>
    </source>
</evidence>
<dbReference type="InterPro" id="IPR000182">
    <property type="entry name" value="GNAT_dom"/>
</dbReference>
<evidence type="ECO:0000313" key="11">
    <source>
        <dbReference type="EMBL" id="HIX57625.1"/>
    </source>
</evidence>
<sequence>MMVISAQEPDLGTVATLAAQLWPDSTPAELVSEFQQLLSQGQTQFFLKILDDQVIGFAQCQLRHDYVEGTSSSPVGYLEGLFIYDQFRHQGYATELLNACKAWAKSQGCTEFASDCEITNEASISFHLNAGFTEANRIVCFTSKL</sequence>
<dbReference type="PIRSF" id="PIRSF000452">
    <property type="entry name" value="6-N-acetyltransf"/>
    <property type="match status" value="1"/>
</dbReference>
<evidence type="ECO:0000256" key="5">
    <source>
        <dbReference type="ARBA" id="ARBA00023251"/>
    </source>
</evidence>
<dbReference type="PANTHER" id="PTHR43877">
    <property type="entry name" value="AMINOALKYLPHOSPHONATE N-ACETYLTRANSFERASE-RELATED-RELATED"/>
    <property type="match status" value="1"/>
</dbReference>
<dbReference type="Proteomes" id="UP000886829">
    <property type="component" value="Unassembled WGS sequence"/>
</dbReference>
<keyword evidence="4 9" id="KW-0808">Transferase</keyword>
<evidence type="ECO:0000256" key="1">
    <source>
        <dbReference type="ARBA" id="ARBA00011738"/>
    </source>
</evidence>
<dbReference type="InterPro" id="IPR050832">
    <property type="entry name" value="Bact_Acetyltransf"/>
</dbReference>
<comment type="subunit">
    <text evidence="1 9">Homodimer.</text>
</comment>
<dbReference type="SUPFAM" id="SSF55729">
    <property type="entry name" value="Acyl-CoA N-acyltransferases (Nat)"/>
    <property type="match status" value="1"/>
</dbReference>
<reference evidence="11" key="2">
    <citation type="submission" date="2021-04" db="EMBL/GenBank/DDBJ databases">
        <authorList>
            <person name="Gilroy R."/>
        </authorList>
    </citation>
    <scope>NUCLEOTIDE SEQUENCE</scope>
    <source>
        <strain evidence="11">USASDec5-558</strain>
    </source>
</reference>
<dbReference type="CDD" id="cd04301">
    <property type="entry name" value="NAT_SF"/>
    <property type="match status" value="1"/>
</dbReference>
<dbReference type="NCBIfam" id="NF043067">
    <property type="entry name" value="AAC_6p_group_E"/>
    <property type="match status" value="1"/>
</dbReference>
<evidence type="ECO:0000313" key="12">
    <source>
        <dbReference type="Proteomes" id="UP000886829"/>
    </source>
</evidence>
<evidence type="ECO:0000256" key="2">
    <source>
        <dbReference type="ARBA" id="ARBA00012888"/>
    </source>
</evidence>
<name>A0A9D2B1G0_9GAMM</name>
<dbReference type="Pfam" id="PF00583">
    <property type="entry name" value="Acetyltransf_1"/>
    <property type="match status" value="1"/>
</dbReference>
<dbReference type="InterPro" id="IPR024170">
    <property type="entry name" value="Aminoglycoside_N6-AcTrfrase"/>
</dbReference>
<gene>
    <name evidence="11" type="ORF">H9850_09180</name>
</gene>
<protein>
    <recommendedName>
        <fullName evidence="3 9">Aminoglycoside N(6')-acetyltransferase type 1</fullName>
        <ecNumber evidence="2 9">2.3.1.82</ecNumber>
    </recommendedName>
    <alternativeName>
        <fullName evidence="7 9">Aminoglycoside resistance protein</fullName>
    </alternativeName>
</protein>
<dbReference type="PANTHER" id="PTHR43877:SF2">
    <property type="entry name" value="AMINOALKYLPHOSPHONATE N-ACETYLTRANSFERASE-RELATED"/>
    <property type="match status" value="1"/>
</dbReference>
<keyword evidence="5 9" id="KW-0046">Antibiotic resistance</keyword>
<dbReference type="GO" id="GO:0047663">
    <property type="term" value="F:aminoglycoside 6'-N-acetyltransferase activity"/>
    <property type="evidence" value="ECO:0007669"/>
    <property type="project" value="UniProtKB-EC"/>
</dbReference>
<dbReference type="EC" id="2.3.1.82" evidence="2 9"/>
<dbReference type="EMBL" id="DXEV01000180">
    <property type="protein sequence ID" value="HIX57625.1"/>
    <property type="molecule type" value="Genomic_DNA"/>
</dbReference>
<feature type="domain" description="N-acetyltransferase" evidence="10">
    <location>
        <begin position="1"/>
        <end position="145"/>
    </location>
</feature>
<evidence type="ECO:0000256" key="6">
    <source>
        <dbReference type="ARBA" id="ARBA00023315"/>
    </source>
</evidence>
<evidence type="ECO:0000259" key="10">
    <source>
        <dbReference type="PROSITE" id="PS51186"/>
    </source>
</evidence>
<dbReference type="GO" id="GO:0046677">
    <property type="term" value="P:response to antibiotic"/>
    <property type="evidence" value="ECO:0007669"/>
    <property type="project" value="UniProtKB-KW"/>
</dbReference>
<comment type="caution">
    <text evidence="11">The sequence shown here is derived from an EMBL/GenBank/DDBJ whole genome shotgun (WGS) entry which is preliminary data.</text>
</comment>
<evidence type="ECO:0000256" key="9">
    <source>
        <dbReference type="PIRNR" id="PIRNR000452"/>
    </source>
</evidence>
<keyword evidence="6 9" id="KW-0012">Acyltransferase</keyword>
<evidence type="ECO:0000256" key="7">
    <source>
        <dbReference type="ARBA" id="ARBA00029660"/>
    </source>
</evidence>
<evidence type="ECO:0000256" key="4">
    <source>
        <dbReference type="ARBA" id="ARBA00022679"/>
    </source>
</evidence>
<reference evidence="11" key="1">
    <citation type="journal article" date="2021" name="PeerJ">
        <title>Extensive microbial diversity within the chicken gut microbiome revealed by metagenomics and culture.</title>
        <authorList>
            <person name="Gilroy R."/>
            <person name="Ravi A."/>
            <person name="Getino M."/>
            <person name="Pursley I."/>
            <person name="Horton D.L."/>
            <person name="Alikhan N.F."/>
            <person name="Baker D."/>
            <person name="Gharbi K."/>
            <person name="Hall N."/>
            <person name="Watson M."/>
            <person name="Adriaenssens E.M."/>
            <person name="Foster-Nyarko E."/>
            <person name="Jarju S."/>
            <person name="Secka A."/>
            <person name="Antonio M."/>
            <person name="Oren A."/>
            <person name="Chaudhuri R.R."/>
            <person name="La Ragione R."/>
            <person name="Hildebrand F."/>
            <person name="Pallen M.J."/>
        </authorList>
    </citation>
    <scope>NUCLEOTIDE SEQUENCE</scope>
    <source>
        <strain evidence="11">USASDec5-558</strain>
    </source>
</reference>
<dbReference type="AlphaFoldDB" id="A0A9D2B1G0"/>
<comment type="catalytic activity">
    <reaction evidence="8 9">
        <text>kanamycin B + acetyl-CoA = N(6')-acetylkanamycin B + CoA + H(+)</text>
        <dbReference type="Rhea" id="RHEA:16449"/>
        <dbReference type="ChEBI" id="CHEBI:15378"/>
        <dbReference type="ChEBI" id="CHEBI:57287"/>
        <dbReference type="ChEBI" id="CHEBI:57288"/>
        <dbReference type="ChEBI" id="CHEBI:58390"/>
        <dbReference type="ChEBI" id="CHEBI:58549"/>
        <dbReference type="EC" id="2.3.1.82"/>
    </reaction>
</comment>
<dbReference type="Gene3D" id="3.40.630.30">
    <property type="match status" value="1"/>
</dbReference>
<organism evidence="11 12">
    <name type="scientific">Candidatus Anaerobiospirillum pullistercoris</name>
    <dbReference type="NCBI Taxonomy" id="2838452"/>
    <lineage>
        <taxon>Bacteria</taxon>
        <taxon>Pseudomonadati</taxon>
        <taxon>Pseudomonadota</taxon>
        <taxon>Gammaproteobacteria</taxon>
        <taxon>Aeromonadales</taxon>
        <taxon>Succinivibrionaceae</taxon>
        <taxon>Anaerobiospirillum</taxon>
    </lineage>
</organism>
<evidence type="ECO:0000256" key="3">
    <source>
        <dbReference type="ARBA" id="ARBA00017677"/>
    </source>
</evidence>
<dbReference type="PROSITE" id="PS51186">
    <property type="entry name" value="GNAT"/>
    <property type="match status" value="1"/>
</dbReference>
<proteinExistence type="predicted"/>
<comment type="function">
    <text evidence="9">Catalyzes the transfer of an acetyl group from acetyl-CoA to the 6'-amino group of aminoglycoside molecules conferring resistance to antibiotics containing the purpurosamine ring.</text>
</comment>
<accession>A0A9D2B1G0</accession>
<dbReference type="InterPro" id="IPR016181">
    <property type="entry name" value="Acyl_CoA_acyltransferase"/>
</dbReference>